<gene>
    <name evidence="3" type="ORF">TrCOL_g1776</name>
</gene>
<keyword evidence="2" id="KW-1133">Transmembrane helix</keyword>
<feature type="transmembrane region" description="Helical" evidence="2">
    <location>
        <begin position="231"/>
        <end position="249"/>
    </location>
</feature>
<dbReference type="EMBL" id="BRYA01000165">
    <property type="protein sequence ID" value="GMI42107.1"/>
    <property type="molecule type" value="Genomic_DNA"/>
</dbReference>
<feature type="transmembrane region" description="Helical" evidence="2">
    <location>
        <begin position="130"/>
        <end position="151"/>
    </location>
</feature>
<dbReference type="Proteomes" id="UP001165065">
    <property type="component" value="Unassembled WGS sequence"/>
</dbReference>
<keyword evidence="2" id="KW-0472">Membrane</keyword>
<name>A0A9W7GEP3_9STRA</name>
<dbReference type="OrthoDB" id="10307887at2759"/>
<feature type="transmembrane region" description="Helical" evidence="2">
    <location>
        <begin position="100"/>
        <end position="118"/>
    </location>
</feature>
<evidence type="ECO:0000256" key="1">
    <source>
        <dbReference type="SAM" id="MobiDB-lite"/>
    </source>
</evidence>
<accession>A0A9W7GEP3</accession>
<keyword evidence="4" id="KW-1185">Reference proteome</keyword>
<protein>
    <submittedName>
        <fullName evidence="3">Uncharacterized protein</fullName>
    </submittedName>
</protein>
<evidence type="ECO:0000256" key="2">
    <source>
        <dbReference type="SAM" id="Phobius"/>
    </source>
</evidence>
<feature type="region of interest" description="Disordered" evidence="1">
    <location>
        <begin position="1"/>
        <end position="36"/>
    </location>
</feature>
<feature type="transmembrane region" description="Helical" evidence="2">
    <location>
        <begin position="68"/>
        <end position="88"/>
    </location>
</feature>
<feature type="transmembrane region" description="Helical" evidence="2">
    <location>
        <begin position="42"/>
        <end position="62"/>
    </location>
</feature>
<proteinExistence type="predicted"/>
<sequence length="281" mass="30684">MAEASPLLMSSPNTHEPLLMSSPVTDPSPAPSAPSEKSCMGTLISVLAPLFMLSAVIVQTVLATSQPYLAAYLALAMSVLGLLIDFANYRRGRTAFFPKVLDTSLFILWTATLLALLLSPPSSPTLKFILIYGGVVNTLFLSLISFMSTCINRPWTFQLAADRVPDESLWKKSPNQSPEADAKQAGFIAVCGSVTNFWGTIFFLMAIGNFLNCYYNTEITDDFKSLTHDDSTMNVLLGIVWGIVLTLIGRRCTPVIVERAKNRLIEKAKVKGWKPPDDSPA</sequence>
<evidence type="ECO:0000313" key="3">
    <source>
        <dbReference type="EMBL" id="GMI42107.1"/>
    </source>
</evidence>
<keyword evidence="2" id="KW-0812">Transmembrane</keyword>
<comment type="caution">
    <text evidence="3">The sequence shown here is derived from an EMBL/GenBank/DDBJ whole genome shotgun (WGS) entry which is preliminary data.</text>
</comment>
<feature type="transmembrane region" description="Helical" evidence="2">
    <location>
        <begin position="185"/>
        <end position="211"/>
    </location>
</feature>
<reference evidence="4" key="1">
    <citation type="journal article" date="2023" name="Commun. Biol.">
        <title>Genome analysis of Parmales, the sister group of diatoms, reveals the evolutionary specialization of diatoms from phago-mixotrophs to photoautotrophs.</title>
        <authorList>
            <person name="Ban H."/>
            <person name="Sato S."/>
            <person name="Yoshikawa S."/>
            <person name="Yamada K."/>
            <person name="Nakamura Y."/>
            <person name="Ichinomiya M."/>
            <person name="Sato N."/>
            <person name="Blanc-Mathieu R."/>
            <person name="Endo H."/>
            <person name="Kuwata A."/>
            <person name="Ogata H."/>
        </authorList>
    </citation>
    <scope>NUCLEOTIDE SEQUENCE [LARGE SCALE GENOMIC DNA]</scope>
</reference>
<organism evidence="3 4">
    <name type="scientific">Triparma columacea</name>
    <dbReference type="NCBI Taxonomy" id="722753"/>
    <lineage>
        <taxon>Eukaryota</taxon>
        <taxon>Sar</taxon>
        <taxon>Stramenopiles</taxon>
        <taxon>Ochrophyta</taxon>
        <taxon>Bolidophyceae</taxon>
        <taxon>Parmales</taxon>
        <taxon>Triparmaceae</taxon>
        <taxon>Triparma</taxon>
    </lineage>
</organism>
<dbReference type="AlphaFoldDB" id="A0A9W7GEP3"/>
<evidence type="ECO:0000313" key="4">
    <source>
        <dbReference type="Proteomes" id="UP001165065"/>
    </source>
</evidence>